<organism evidence="1">
    <name type="scientific">viral metagenome</name>
    <dbReference type="NCBI Taxonomy" id="1070528"/>
    <lineage>
        <taxon>unclassified sequences</taxon>
        <taxon>metagenomes</taxon>
        <taxon>organismal metagenomes</taxon>
    </lineage>
</organism>
<reference evidence="1" key="1">
    <citation type="submission" date="2020-03" db="EMBL/GenBank/DDBJ databases">
        <title>The deep terrestrial virosphere.</title>
        <authorList>
            <person name="Holmfeldt K."/>
            <person name="Nilsson E."/>
            <person name="Simone D."/>
            <person name="Lopez-Fernandez M."/>
            <person name="Wu X."/>
            <person name="de Brujin I."/>
            <person name="Lundin D."/>
            <person name="Andersson A."/>
            <person name="Bertilsson S."/>
            <person name="Dopson M."/>
        </authorList>
    </citation>
    <scope>NUCLEOTIDE SEQUENCE</scope>
    <source>
        <strain evidence="1">MM415B04436</strain>
    </source>
</reference>
<accession>A0A6M3LET2</accession>
<protein>
    <submittedName>
        <fullName evidence="1">Putative capsid protein</fullName>
    </submittedName>
</protein>
<gene>
    <name evidence="1" type="ORF">MM415B04436_0010</name>
</gene>
<dbReference type="NCBIfam" id="TIGR04387">
    <property type="entry name" value="capsid_maj_N4"/>
    <property type="match status" value="2"/>
</dbReference>
<proteinExistence type="predicted"/>
<sequence>MNIKRTLSRMFLRVLMFPLLPIFGVFSDTGTITTSHTFNKKYYQGKFLQGQENYVVWDQFAAREKNAEIPKNKGDTVEFTRVAPFGLKRTALTEGTNPAATKIYGNTVSATVAEYGDFVEPSSKFWVTNMDKDMAETAVEQGKSSASTIDSLIWEKVAEGGIGLLADADAANSGERTISAACTTTAIIWSAALSGVVNTEKGIIVFLSGKNYGQVREITFTATTTGTVSALDHAPEAGDLVRLVSTTDLTTADTVSCELIRKAVAILESTGAAPFDDGKFHAVYTALQKYDFQRDSEWINLQHYAAPKDLYRNLDGEIFGVRFHRDSIPYRHTAGTIGTYVASGAVYCISIFGKNAFGNVRVKGVDKKFYLCPPEASTTNPLARYGTMGWYELCAPTVLNGANIVNIYNVPTTV</sequence>
<evidence type="ECO:0000313" key="1">
    <source>
        <dbReference type="EMBL" id="QJA92879.1"/>
    </source>
</evidence>
<dbReference type="AlphaFoldDB" id="A0A6M3LET2"/>
<name>A0A6M3LET2_9ZZZZ</name>
<dbReference type="EMBL" id="MT143103">
    <property type="protein sequence ID" value="QJA92879.1"/>
    <property type="molecule type" value="Genomic_DNA"/>
</dbReference>